<protein>
    <recommendedName>
        <fullName evidence="2">Integrase catalytic domain-containing protein</fullName>
    </recommendedName>
</protein>
<dbReference type="GO" id="GO:0032196">
    <property type="term" value="P:transposition"/>
    <property type="evidence" value="ECO:0007669"/>
    <property type="project" value="TreeGrafter"/>
</dbReference>
<organism evidence="3">
    <name type="scientific">termite gut metagenome</name>
    <dbReference type="NCBI Taxonomy" id="433724"/>
    <lineage>
        <taxon>unclassified sequences</taxon>
        <taxon>metagenomes</taxon>
        <taxon>organismal metagenomes</taxon>
    </lineage>
</organism>
<feature type="domain" description="Integrase catalytic" evidence="2">
    <location>
        <begin position="154"/>
        <end position="316"/>
    </location>
</feature>
<accession>A0A5J4QHD3</accession>
<evidence type="ECO:0000259" key="2">
    <source>
        <dbReference type="PROSITE" id="PS50994"/>
    </source>
</evidence>
<dbReference type="InterPro" id="IPR001584">
    <property type="entry name" value="Integrase_cat-core"/>
</dbReference>
<dbReference type="PROSITE" id="PS50994">
    <property type="entry name" value="INTEGRASE"/>
    <property type="match status" value="1"/>
</dbReference>
<dbReference type="InterPro" id="IPR053392">
    <property type="entry name" value="Transposase_IS30-like"/>
</dbReference>
<dbReference type="InterPro" id="IPR051917">
    <property type="entry name" value="Transposase-Integrase"/>
</dbReference>
<evidence type="ECO:0000256" key="1">
    <source>
        <dbReference type="ARBA" id="ARBA00023172"/>
    </source>
</evidence>
<dbReference type="PANTHER" id="PTHR10948:SF23">
    <property type="entry name" value="TRANSPOSASE INSI FOR INSERTION SEQUENCE ELEMENT IS30A-RELATED"/>
    <property type="match status" value="1"/>
</dbReference>
<dbReference type="InterPro" id="IPR012337">
    <property type="entry name" value="RNaseH-like_sf"/>
</dbReference>
<dbReference type="Gene3D" id="1.10.10.60">
    <property type="entry name" value="Homeodomain-like"/>
    <property type="match status" value="1"/>
</dbReference>
<dbReference type="GO" id="GO:0015074">
    <property type="term" value="P:DNA integration"/>
    <property type="evidence" value="ECO:0007669"/>
    <property type="project" value="InterPro"/>
</dbReference>
<dbReference type="GO" id="GO:0005829">
    <property type="term" value="C:cytosol"/>
    <property type="evidence" value="ECO:0007669"/>
    <property type="project" value="TreeGrafter"/>
</dbReference>
<dbReference type="AlphaFoldDB" id="A0A5J4QHD3"/>
<dbReference type="EMBL" id="SNRY01003454">
    <property type="protein sequence ID" value="KAA6320922.1"/>
    <property type="molecule type" value="Genomic_DNA"/>
</dbReference>
<dbReference type="GO" id="GO:0004803">
    <property type="term" value="F:transposase activity"/>
    <property type="evidence" value="ECO:0007669"/>
    <property type="project" value="TreeGrafter"/>
</dbReference>
<gene>
    <name evidence="3" type="ORF">EZS27_029365</name>
</gene>
<sequence>MKNKQLISPQRYQIQSLLQVGTSKKKIAELVNTSVSTVYREIVRNKSKRGYTAAYAQEECDLRKERYKGKRRLTPEMERAIKKQLTTDQWSPQQICGRAKIQGLPMVSHERIYQLIRKDKADGGTLWKHTRHKLKHRKRPLNGKQISIKNKLSIELRPAVVDKKERCGDWEIDTIIGKEGKGAILTLTERKTGFLLMEKLVSGKQAVPLSKVAVRLLYPYKETVHTITSDNGSEFAEHEFIAKKLKANFYFAHPYSSWERGLNEYTNGLIRQYIRKGTDFNLYTDEFIKQVQNKINRRPREKLCFQTPSKIFYASLF</sequence>
<keyword evidence="1" id="KW-0233">DNA recombination</keyword>
<dbReference type="InterPro" id="IPR025246">
    <property type="entry name" value="IS30-like_HTH"/>
</dbReference>
<name>A0A5J4QHD3_9ZZZZ</name>
<comment type="caution">
    <text evidence="3">The sequence shown here is derived from an EMBL/GenBank/DDBJ whole genome shotgun (WGS) entry which is preliminary data.</text>
</comment>
<dbReference type="GO" id="GO:0006310">
    <property type="term" value="P:DNA recombination"/>
    <property type="evidence" value="ECO:0007669"/>
    <property type="project" value="UniProtKB-KW"/>
</dbReference>
<dbReference type="NCBIfam" id="NF033563">
    <property type="entry name" value="transpos_IS30"/>
    <property type="match status" value="1"/>
</dbReference>
<dbReference type="SUPFAM" id="SSF53098">
    <property type="entry name" value="Ribonuclease H-like"/>
    <property type="match status" value="1"/>
</dbReference>
<dbReference type="InterPro" id="IPR036397">
    <property type="entry name" value="RNaseH_sf"/>
</dbReference>
<dbReference type="PANTHER" id="PTHR10948">
    <property type="entry name" value="TRANSPOSASE"/>
    <property type="match status" value="1"/>
</dbReference>
<dbReference type="Pfam" id="PF13936">
    <property type="entry name" value="HTH_38"/>
    <property type="match status" value="1"/>
</dbReference>
<dbReference type="GO" id="GO:0003676">
    <property type="term" value="F:nucleic acid binding"/>
    <property type="evidence" value="ECO:0007669"/>
    <property type="project" value="InterPro"/>
</dbReference>
<reference evidence="3" key="1">
    <citation type="submission" date="2019-03" db="EMBL/GenBank/DDBJ databases">
        <title>Single cell metagenomics reveals metabolic interactions within the superorganism composed of flagellate Streblomastix strix and complex community of Bacteroidetes bacteria on its surface.</title>
        <authorList>
            <person name="Treitli S.C."/>
            <person name="Kolisko M."/>
            <person name="Husnik F."/>
            <person name="Keeling P."/>
            <person name="Hampl V."/>
        </authorList>
    </citation>
    <scope>NUCLEOTIDE SEQUENCE</scope>
    <source>
        <strain evidence="3">STM</strain>
    </source>
</reference>
<evidence type="ECO:0000313" key="3">
    <source>
        <dbReference type="EMBL" id="KAA6320922.1"/>
    </source>
</evidence>
<proteinExistence type="predicted"/>
<dbReference type="Gene3D" id="3.30.420.10">
    <property type="entry name" value="Ribonuclease H-like superfamily/Ribonuclease H"/>
    <property type="match status" value="1"/>
</dbReference>